<name>A0A418XQ99_9BURK</name>
<dbReference type="PROSITE" id="PS50111">
    <property type="entry name" value="CHEMOTAXIS_TRANSDUC_2"/>
    <property type="match status" value="1"/>
</dbReference>
<proteinExistence type="inferred from homology"/>
<keyword evidence="10" id="KW-1185">Reference proteome</keyword>
<dbReference type="InterPro" id="IPR003660">
    <property type="entry name" value="HAMP_dom"/>
</dbReference>
<dbReference type="Pfam" id="PF00015">
    <property type="entry name" value="MCPsignal"/>
    <property type="match status" value="1"/>
</dbReference>
<dbReference type="AlphaFoldDB" id="A0A418XQ99"/>
<feature type="transmembrane region" description="Helical" evidence="6">
    <location>
        <begin position="65"/>
        <end position="87"/>
    </location>
</feature>
<evidence type="ECO:0000256" key="5">
    <source>
        <dbReference type="SAM" id="MobiDB-lite"/>
    </source>
</evidence>
<dbReference type="GO" id="GO:0004888">
    <property type="term" value="F:transmembrane signaling receptor activity"/>
    <property type="evidence" value="ECO:0007669"/>
    <property type="project" value="TreeGrafter"/>
</dbReference>
<feature type="region of interest" description="Disordered" evidence="5">
    <location>
        <begin position="428"/>
        <end position="455"/>
    </location>
</feature>
<dbReference type="InterPro" id="IPR004089">
    <property type="entry name" value="MCPsignal_dom"/>
</dbReference>
<dbReference type="GO" id="GO:0006935">
    <property type="term" value="P:chemotaxis"/>
    <property type="evidence" value="ECO:0007669"/>
    <property type="project" value="TreeGrafter"/>
</dbReference>
<accession>A0A418XQ99</accession>
<comment type="subcellular location">
    <subcellularLocation>
        <location evidence="1">Membrane</location>
    </subcellularLocation>
</comment>
<dbReference type="GO" id="GO:0005886">
    <property type="term" value="C:plasma membrane"/>
    <property type="evidence" value="ECO:0007669"/>
    <property type="project" value="TreeGrafter"/>
</dbReference>
<protein>
    <submittedName>
        <fullName evidence="9">HAMP domain-containing protein</fullName>
    </submittedName>
</protein>
<keyword evidence="6" id="KW-1133">Transmembrane helix</keyword>
<comment type="caution">
    <text evidence="9">The sequence shown here is derived from an EMBL/GenBank/DDBJ whole genome shotgun (WGS) entry which is preliminary data.</text>
</comment>
<dbReference type="CDD" id="cd06225">
    <property type="entry name" value="HAMP"/>
    <property type="match status" value="1"/>
</dbReference>
<dbReference type="RefSeq" id="WP_119811940.1">
    <property type="nucleotide sequence ID" value="NZ_QYUP01000126.1"/>
</dbReference>
<feature type="domain" description="HAMP" evidence="8">
    <location>
        <begin position="87"/>
        <end position="139"/>
    </location>
</feature>
<dbReference type="SUPFAM" id="SSF58104">
    <property type="entry name" value="Methyl-accepting chemotaxis protein (MCP) signaling domain"/>
    <property type="match status" value="1"/>
</dbReference>
<feature type="compositionally biased region" description="Low complexity" evidence="5">
    <location>
        <begin position="428"/>
        <end position="446"/>
    </location>
</feature>
<evidence type="ECO:0000256" key="4">
    <source>
        <dbReference type="PROSITE-ProRule" id="PRU00284"/>
    </source>
</evidence>
<gene>
    <name evidence="9" type="ORF">D3872_17100</name>
</gene>
<keyword evidence="2" id="KW-0488">Methylation</keyword>
<dbReference type="InterPro" id="IPR051310">
    <property type="entry name" value="MCP_chemotaxis"/>
</dbReference>
<dbReference type="Proteomes" id="UP000284006">
    <property type="component" value="Unassembled WGS sequence"/>
</dbReference>
<evidence type="ECO:0000256" key="2">
    <source>
        <dbReference type="ARBA" id="ARBA00022481"/>
    </source>
</evidence>
<dbReference type="GO" id="GO:0007165">
    <property type="term" value="P:signal transduction"/>
    <property type="evidence" value="ECO:0007669"/>
    <property type="project" value="UniProtKB-KW"/>
</dbReference>
<comment type="similarity">
    <text evidence="3">Belongs to the methyl-accepting chemotaxis (MCP) protein family.</text>
</comment>
<dbReference type="PANTHER" id="PTHR43531:SF14">
    <property type="entry name" value="METHYL-ACCEPTING CHEMOTAXIS PROTEIN I-RELATED"/>
    <property type="match status" value="1"/>
</dbReference>
<evidence type="ECO:0000256" key="1">
    <source>
        <dbReference type="ARBA" id="ARBA00004370"/>
    </source>
</evidence>
<evidence type="ECO:0000313" key="9">
    <source>
        <dbReference type="EMBL" id="RJG14683.1"/>
    </source>
</evidence>
<evidence type="ECO:0000256" key="3">
    <source>
        <dbReference type="ARBA" id="ARBA00029447"/>
    </source>
</evidence>
<keyword evidence="6" id="KW-0812">Transmembrane</keyword>
<evidence type="ECO:0000256" key="6">
    <source>
        <dbReference type="SAM" id="Phobius"/>
    </source>
</evidence>
<dbReference type="PROSITE" id="PS50885">
    <property type="entry name" value="HAMP"/>
    <property type="match status" value="1"/>
</dbReference>
<sequence>MDRLRQLDTRIKIFGCLAIVLALGLATAWSLASQFGQAVEAAARPGLKAGAAAELLRAGYGGARTWLFVAGAASIGIVAALAVWLAAEVARPIHAAVLVAQRVAAGDLSARVEQGGSGESGLLTRAMQEMNDKLVSMIVNVRSGSETISSGAGEIASGSLDLSARTEQQAASLEETASSMEELTATVKQNADHAHQASKLAVSASDVAVKGGEVVSEVVGTMASINDSSKRIAEIIGVIDGIAFQTNILALNAAVEAARAGEQGRGFAVVASEVRNLAQRSAAAAREIKELIDDSVEKVSAGTHLADKAGNTMNEVVASVRRVTEIIGEIAAASAEQTTGIEQVNQAIAAMDQATQQNAALVEESAAAAASMRDQAGSLKHIIGSFVLDAEHSRPSAQIHLVSSTAKPAAPRTAAAAGDGARRIRPVAASPRAAARPGAGKRAAAAKQDVDWEEF</sequence>
<evidence type="ECO:0000313" key="10">
    <source>
        <dbReference type="Proteomes" id="UP000284006"/>
    </source>
</evidence>
<dbReference type="SMART" id="SM00283">
    <property type="entry name" value="MA"/>
    <property type="match status" value="1"/>
</dbReference>
<dbReference type="OrthoDB" id="9763018at2"/>
<keyword evidence="6" id="KW-0472">Membrane</keyword>
<dbReference type="Gene3D" id="1.10.287.950">
    <property type="entry name" value="Methyl-accepting chemotaxis protein"/>
    <property type="match status" value="1"/>
</dbReference>
<dbReference type="FunFam" id="1.10.287.950:FF:000001">
    <property type="entry name" value="Methyl-accepting chemotaxis sensory transducer"/>
    <property type="match status" value="1"/>
</dbReference>
<dbReference type="SMART" id="SM00304">
    <property type="entry name" value="HAMP"/>
    <property type="match status" value="1"/>
</dbReference>
<dbReference type="Pfam" id="PF00672">
    <property type="entry name" value="HAMP"/>
    <property type="match status" value="1"/>
</dbReference>
<organism evidence="9 10">
    <name type="scientific">Massilia cavernae</name>
    <dbReference type="NCBI Taxonomy" id="2320864"/>
    <lineage>
        <taxon>Bacteria</taxon>
        <taxon>Pseudomonadati</taxon>
        <taxon>Pseudomonadota</taxon>
        <taxon>Betaproteobacteria</taxon>
        <taxon>Burkholderiales</taxon>
        <taxon>Oxalobacteraceae</taxon>
        <taxon>Telluria group</taxon>
        <taxon>Massilia</taxon>
    </lineage>
</organism>
<reference evidence="9 10" key="1">
    <citation type="submission" date="2018-09" db="EMBL/GenBank/DDBJ databases">
        <authorList>
            <person name="Zhu H."/>
        </authorList>
    </citation>
    <scope>NUCLEOTIDE SEQUENCE [LARGE SCALE GENOMIC DNA]</scope>
    <source>
        <strain evidence="9 10">K1S02-61</strain>
    </source>
</reference>
<dbReference type="EMBL" id="QYUP01000126">
    <property type="protein sequence ID" value="RJG14683.1"/>
    <property type="molecule type" value="Genomic_DNA"/>
</dbReference>
<dbReference type="CDD" id="cd11386">
    <property type="entry name" value="MCP_signal"/>
    <property type="match status" value="1"/>
</dbReference>
<evidence type="ECO:0000259" key="7">
    <source>
        <dbReference type="PROSITE" id="PS50111"/>
    </source>
</evidence>
<feature type="domain" description="Methyl-accepting transducer" evidence="7">
    <location>
        <begin position="144"/>
        <end position="373"/>
    </location>
</feature>
<evidence type="ECO:0000259" key="8">
    <source>
        <dbReference type="PROSITE" id="PS50885"/>
    </source>
</evidence>
<dbReference type="PANTHER" id="PTHR43531">
    <property type="entry name" value="PROTEIN ICFG"/>
    <property type="match status" value="1"/>
</dbReference>
<keyword evidence="4" id="KW-0807">Transducer</keyword>